<keyword evidence="3" id="KW-1185">Reference proteome</keyword>
<dbReference type="SUPFAM" id="SSF69255">
    <property type="entry name" value="gp5 N-terminal domain-like"/>
    <property type="match status" value="1"/>
</dbReference>
<evidence type="ECO:0000259" key="1">
    <source>
        <dbReference type="Pfam" id="PF04717"/>
    </source>
</evidence>
<dbReference type="RefSeq" id="WP_093920612.1">
    <property type="nucleotide sequence ID" value="NZ_FONW01000008.1"/>
</dbReference>
<reference evidence="2 3" key="1">
    <citation type="submission" date="2016-10" db="EMBL/GenBank/DDBJ databases">
        <authorList>
            <person name="de Groot N.N."/>
        </authorList>
    </citation>
    <scope>NUCLEOTIDE SEQUENCE [LARGE SCALE GENOMIC DNA]</scope>
    <source>
        <strain evidence="2 3">CGMCC 1.9156</strain>
    </source>
</reference>
<dbReference type="Pfam" id="PF04717">
    <property type="entry name" value="Phage_base_V"/>
    <property type="match status" value="1"/>
</dbReference>
<dbReference type="SUPFAM" id="SSF69279">
    <property type="entry name" value="Phage tail proteins"/>
    <property type="match status" value="1"/>
</dbReference>
<evidence type="ECO:0000313" key="2">
    <source>
        <dbReference type="EMBL" id="SFF51960.1"/>
    </source>
</evidence>
<evidence type="ECO:0000313" key="3">
    <source>
        <dbReference type="Proteomes" id="UP000198964"/>
    </source>
</evidence>
<dbReference type="AlphaFoldDB" id="A0A1I2JD99"/>
<feature type="domain" description="Gp5/Type VI secretion system Vgr protein OB-fold" evidence="1">
    <location>
        <begin position="381"/>
        <end position="454"/>
    </location>
</feature>
<sequence length="584" mass="63549">MTNERNIPIGSPAEVVTSTILINGEPIPGTIGISSIQLVKSVNHISAASIIIRDGSAADEDFAISSGEWFVPGNEIEIQLGYSSDEHSLFKGVVVKHGLKTRRNRSSVLKVECRDKAYQMTLKKKSRYFHELTDSELCEELIAAYPLEIGTIESTDFTHARLVQVHSSDWDFLLARANACGKMLFTDDGAVHFKAPDLTSEPVLSLTYGANILSFEAELDARTQWGRVVGESWDGASQELLSQEAADNPVTESGNLSSADLADLAGLEEQLFKHAGQLPAEELQSWIDTEWLKSKLSKLRGQASFHGFSEVKPGDLVELQGLGDRFNGLVWVSAVRHDVSQGNWTTHLQFGMEDDWLEKWNNDSQKGFAANVIPPIQGLQVGIVSALQDDPEGEFRVQVRLPLVSADDEGIWSRIATLDAGENRGTFFLPEIGDEVIVGFLNNDPRDAIVLGMLNSSSKPAAFDASDENPEKGYVSREGLKVVFNDDEKSITIATPEGKTMQLSEDSGQVLLEDEHGNSFSMSDSGIEVASSSDMVFKANGNIEFEGTNLELKSNAQLVLSGAASTELNSSGVLKIEGSLVQIN</sequence>
<dbReference type="Gene3D" id="2.40.50.230">
    <property type="entry name" value="Gp5 N-terminal domain"/>
    <property type="match status" value="1"/>
</dbReference>
<dbReference type="InterPro" id="IPR006533">
    <property type="entry name" value="T6SS_Vgr_RhsGE"/>
</dbReference>
<name>A0A1I2JD99_9BACT</name>
<accession>A0A1I2JD99</accession>
<proteinExistence type="predicted"/>
<protein>
    <submittedName>
        <fullName evidence="2">Rhs element Vgr protein</fullName>
    </submittedName>
</protein>
<gene>
    <name evidence="2" type="ORF">SAMN05216283_10896</name>
</gene>
<organism evidence="2 3">
    <name type="scientific">Sunxiuqinia elliptica</name>
    <dbReference type="NCBI Taxonomy" id="655355"/>
    <lineage>
        <taxon>Bacteria</taxon>
        <taxon>Pseudomonadati</taxon>
        <taxon>Bacteroidota</taxon>
        <taxon>Bacteroidia</taxon>
        <taxon>Marinilabiliales</taxon>
        <taxon>Prolixibacteraceae</taxon>
        <taxon>Sunxiuqinia</taxon>
    </lineage>
</organism>
<dbReference type="NCBIfam" id="TIGR01646">
    <property type="entry name" value="vgr_GE"/>
    <property type="match status" value="1"/>
</dbReference>
<dbReference type="EMBL" id="FONW01000008">
    <property type="protein sequence ID" value="SFF51960.1"/>
    <property type="molecule type" value="Genomic_DNA"/>
</dbReference>
<dbReference type="InterPro" id="IPR006531">
    <property type="entry name" value="Gp5/Vgr_OB"/>
</dbReference>
<dbReference type="InterPro" id="IPR037026">
    <property type="entry name" value="Vgr_OB-fold_dom_sf"/>
</dbReference>
<dbReference type="STRING" id="655355.SAMN05216283_10896"/>
<dbReference type="Proteomes" id="UP000198964">
    <property type="component" value="Unassembled WGS sequence"/>
</dbReference>